<reference evidence="1 2" key="1">
    <citation type="submission" date="2020-07" db="EMBL/GenBank/DDBJ databases">
        <title>Genomes of two Microcystis aeruginosa (Cyanobacteria) strains from Florida (USA) with disparate toxicogenic potential.</title>
        <authorList>
            <person name="Lefler F.W."/>
            <person name="Barbosa M."/>
            <person name="Berthold D.E."/>
            <person name="Laughinghouse H.D. IV."/>
        </authorList>
    </citation>
    <scope>NUCLEOTIDE SEQUENCE [LARGE SCALE GENOMIC DNA]</scope>
    <source>
        <strain evidence="1 2">BLCCF108</strain>
    </source>
</reference>
<protein>
    <submittedName>
        <fullName evidence="1">Addiction module toxin, HicA family</fullName>
    </submittedName>
</protein>
<dbReference type="SUPFAM" id="SSF54786">
    <property type="entry name" value="YcfA/nrd intein domain"/>
    <property type="match status" value="1"/>
</dbReference>
<sequence>MSVKRRDLVRYLEENSFYLLREGGNHSIYDSIMTKDKAGVVKTLQENRYWTF</sequence>
<name>A0A841UJE5_MICAE</name>
<dbReference type="AlphaFoldDB" id="A0A841UJE5"/>
<evidence type="ECO:0000313" key="1">
    <source>
        <dbReference type="EMBL" id="MBC1190832.1"/>
    </source>
</evidence>
<dbReference type="Proteomes" id="UP000551499">
    <property type="component" value="Unassembled WGS sequence"/>
</dbReference>
<organism evidence="1 2">
    <name type="scientific">Microcystis aeruginosa BLCC-F108</name>
    <dbReference type="NCBI Taxonomy" id="2755317"/>
    <lineage>
        <taxon>Bacteria</taxon>
        <taxon>Bacillati</taxon>
        <taxon>Cyanobacteriota</taxon>
        <taxon>Cyanophyceae</taxon>
        <taxon>Oscillatoriophycideae</taxon>
        <taxon>Chroococcales</taxon>
        <taxon>Microcystaceae</taxon>
        <taxon>Microcystis</taxon>
    </lineage>
</organism>
<proteinExistence type="predicted"/>
<gene>
    <name evidence="1" type="ORF">H0902_08405</name>
</gene>
<evidence type="ECO:0000313" key="2">
    <source>
        <dbReference type="Proteomes" id="UP000551499"/>
    </source>
</evidence>
<comment type="caution">
    <text evidence="1">The sequence shown here is derived from an EMBL/GenBank/DDBJ whole genome shotgun (WGS) entry which is preliminary data.</text>
</comment>
<dbReference type="EMBL" id="JACEGB010000149">
    <property type="protein sequence ID" value="MBC1190832.1"/>
    <property type="molecule type" value="Genomic_DNA"/>
</dbReference>
<accession>A0A841UJE5</accession>